<gene>
    <name evidence="2" type="ORF">FM068_03275</name>
</gene>
<comment type="caution">
    <text evidence="2">The sequence shown here is derived from an EMBL/GenBank/DDBJ whole genome shotgun (WGS) entry which is preliminary data.</text>
</comment>
<proteinExistence type="inferred from homology"/>
<dbReference type="EMBL" id="VJNE01000004">
    <property type="protein sequence ID" value="MZG27615.1"/>
    <property type="molecule type" value="Genomic_DNA"/>
</dbReference>
<dbReference type="PANTHER" id="PTHR34297">
    <property type="entry name" value="HYPOTHETICAL CYTOSOLIC PROTEIN-RELATED"/>
    <property type="match status" value="1"/>
</dbReference>
<organism evidence="2 3">
    <name type="scientific">Adlercreutzia equolifaciens</name>
    <dbReference type="NCBI Taxonomy" id="446660"/>
    <lineage>
        <taxon>Bacteria</taxon>
        <taxon>Bacillati</taxon>
        <taxon>Actinomycetota</taxon>
        <taxon>Coriobacteriia</taxon>
        <taxon>Eggerthellales</taxon>
        <taxon>Eggerthellaceae</taxon>
        <taxon>Adlercreutzia</taxon>
    </lineage>
</organism>
<comment type="similarity">
    <text evidence="1">Belongs to the asp23 family.</text>
</comment>
<dbReference type="InterPro" id="IPR005531">
    <property type="entry name" value="Asp23"/>
</dbReference>
<dbReference type="AlphaFoldDB" id="A0A3E2EQP7"/>
<evidence type="ECO:0000313" key="3">
    <source>
        <dbReference type="Proteomes" id="UP000472380"/>
    </source>
</evidence>
<accession>A0A3E2EQP7</accession>
<dbReference type="OrthoDB" id="3177640at2"/>
<dbReference type="PANTHER" id="PTHR34297:SF2">
    <property type="entry name" value="ASP23_GLS24 FAMILY ENVELOPE STRESS RESPONSE PROTEIN"/>
    <property type="match status" value="1"/>
</dbReference>
<evidence type="ECO:0000256" key="1">
    <source>
        <dbReference type="ARBA" id="ARBA00005721"/>
    </source>
</evidence>
<protein>
    <submittedName>
        <fullName evidence="2">Asp23/Gls24 family envelope stress response protein</fullName>
    </submittedName>
</protein>
<name>A0A3E2EQP7_9ACTN</name>
<dbReference type="GeneID" id="62677242"/>
<evidence type="ECO:0000313" key="2">
    <source>
        <dbReference type="EMBL" id="MZG27615.1"/>
    </source>
</evidence>
<reference evidence="2 3" key="1">
    <citation type="submission" date="2019-07" db="EMBL/GenBank/DDBJ databases">
        <title>Draft genome sequence of Adlercreutzia equolifaciens IPLA 37004, a human intestinal strain that does not produces equol from daidzein.</title>
        <authorList>
            <person name="Vazquez L."/>
            <person name="Florez A.B."/>
            <person name="Mayo B."/>
        </authorList>
    </citation>
    <scope>NUCLEOTIDE SEQUENCE [LARGE SCALE GENOMIC DNA]</scope>
    <source>
        <strain evidence="2 3">IPLA 37004</strain>
    </source>
</reference>
<dbReference type="Pfam" id="PF03780">
    <property type="entry name" value="Asp23"/>
    <property type="match status" value="1"/>
</dbReference>
<dbReference type="RefSeq" id="WP_022739467.1">
    <property type="nucleotide sequence ID" value="NZ_BPPW01000004.1"/>
</dbReference>
<dbReference type="Proteomes" id="UP000472380">
    <property type="component" value="Unassembled WGS sequence"/>
</dbReference>
<sequence>MTDQMNVEGLSIAPGVMETIISVAASEVDGVASLGSFATSGIRSMLASKPSTSGIETKMDEDGKLSVAVHVEVYYGYVLPELAAQLRTAIAEALATQAGVEVSSVDVYIDGLQFKA</sequence>
<dbReference type="STRING" id="1384484.AEQU_0609"/>